<dbReference type="GO" id="GO:0006048">
    <property type="term" value="P:UDP-N-acetylglucosamine biosynthetic process"/>
    <property type="evidence" value="ECO:0007669"/>
    <property type="project" value="TreeGrafter"/>
</dbReference>
<evidence type="ECO:0000256" key="7">
    <source>
        <dbReference type="SAM" id="Coils"/>
    </source>
</evidence>
<feature type="signal peptide" evidence="9">
    <location>
        <begin position="1"/>
        <end position="19"/>
    </location>
</feature>
<feature type="region of interest" description="Disordered" evidence="8">
    <location>
        <begin position="499"/>
        <end position="518"/>
    </location>
</feature>
<gene>
    <name evidence="10" type="ORF">BQ4739_LOCUS12785</name>
</gene>
<dbReference type="Gene3D" id="3.90.550.10">
    <property type="entry name" value="Spore Coat Polysaccharide Biosynthesis Protein SpsA, Chain A"/>
    <property type="match status" value="2"/>
</dbReference>
<comment type="catalytic activity">
    <reaction evidence="6">
        <text>N-acetyl-alpha-D-glucosamine 1-phosphate + UTP + H(+) = UDP-N-acetyl-alpha-D-glucosamine + diphosphate</text>
        <dbReference type="Rhea" id="RHEA:13509"/>
        <dbReference type="ChEBI" id="CHEBI:15378"/>
        <dbReference type="ChEBI" id="CHEBI:33019"/>
        <dbReference type="ChEBI" id="CHEBI:46398"/>
        <dbReference type="ChEBI" id="CHEBI:57705"/>
        <dbReference type="ChEBI" id="CHEBI:57776"/>
        <dbReference type="EC" id="2.7.7.23"/>
    </reaction>
</comment>
<keyword evidence="11" id="KW-1185">Reference proteome</keyword>
<feature type="compositionally biased region" description="Low complexity" evidence="8">
    <location>
        <begin position="594"/>
        <end position="607"/>
    </location>
</feature>
<feature type="compositionally biased region" description="Low complexity" evidence="8">
    <location>
        <begin position="572"/>
        <end position="587"/>
    </location>
</feature>
<dbReference type="EC" id="2.7.7.23" evidence="3"/>
<dbReference type="PANTHER" id="PTHR11952:SF2">
    <property type="entry name" value="LD24639P"/>
    <property type="match status" value="1"/>
</dbReference>
<evidence type="ECO:0000256" key="6">
    <source>
        <dbReference type="ARBA" id="ARBA00048493"/>
    </source>
</evidence>
<proteinExistence type="inferred from homology"/>
<dbReference type="STRING" id="3088.A0A383W4Q5"/>
<keyword evidence="4" id="KW-0808">Transferase</keyword>
<evidence type="ECO:0000256" key="4">
    <source>
        <dbReference type="ARBA" id="ARBA00022679"/>
    </source>
</evidence>
<dbReference type="SUPFAM" id="SSF53448">
    <property type="entry name" value="Nucleotide-diphospho-sugar transferases"/>
    <property type="match status" value="2"/>
</dbReference>
<dbReference type="EMBL" id="FNXT01001144">
    <property type="protein sequence ID" value="SZX72627.1"/>
    <property type="molecule type" value="Genomic_DNA"/>
</dbReference>
<evidence type="ECO:0000256" key="9">
    <source>
        <dbReference type="SAM" id="SignalP"/>
    </source>
</evidence>
<evidence type="ECO:0000256" key="5">
    <source>
        <dbReference type="ARBA" id="ARBA00022695"/>
    </source>
</evidence>
<keyword evidence="9" id="KW-0732">Signal</keyword>
<dbReference type="InterPro" id="IPR002618">
    <property type="entry name" value="UDPGP_fam"/>
</dbReference>
<evidence type="ECO:0000256" key="2">
    <source>
        <dbReference type="ARBA" id="ARBA00010401"/>
    </source>
</evidence>
<evidence type="ECO:0000313" key="10">
    <source>
        <dbReference type="EMBL" id="SZX72627.1"/>
    </source>
</evidence>
<comment type="pathway">
    <text evidence="1">Nucleotide-sugar biosynthesis; UDP-N-acetyl-alpha-D-glucosamine biosynthesis; UDP-N-acetyl-alpha-D-glucosamine from N-acetyl-alpha-D-glucosamine 1-phosphate: step 1/1.</text>
</comment>
<keyword evidence="7" id="KW-0175">Coiled coil</keyword>
<feature type="chain" id="PRO_5016607897" description="UDP-N-acetylglucosamine diphosphorylase" evidence="9">
    <location>
        <begin position="20"/>
        <end position="1532"/>
    </location>
</feature>
<name>A0A383W4Q5_TETOB</name>
<dbReference type="InterPro" id="IPR029044">
    <property type="entry name" value="Nucleotide-diphossugar_trans"/>
</dbReference>
<evidence type="ECO:0000313" key="11">
    <source>
        <dbReference type="Proteomes" id="UP000256970"/>
    </source>
</evidence>
<dbReference type="Proteomes" id="UP000256970">
    <property type="component" value="Unassembled WGS sequence"/>
</dbReference>
<dbReference type="Pfam" id="PF01704">
    <property type="entry name" value="UDPGP"/>
    <property type="match status" value="1"/>
</dbReference>
<sequence>MAALLPWDALFLAGFAASGYRTVGRWLKYTDDTAKAQSDGAYMEGFKEFLAEAAAAGERAKPSPGAGADASGQGHLWRDWNGLKTKQRIALLGEMQKVLEWTGQDEAFRLVKKHRGQPWSALPHAAKKALLAAADKMDWSFLAEMEELCAAAKKALLAAAYKMDWSFLAEMEEEGAEIAHAAHLWQVNEPVPALSAEPALAAALLDESEGLKGMVDSADLAVNALLTGQQEAVIAGLAPAEKLQVGESRRKVDVLREAAQGGLGLGSGGKAARGQQLLELLRGIALVPASSADQEAKAAAVAALDAAADEAVAPLKEQHTTAAAAAAAAARSQALAATLGGQIRFAPGKPALSAAAAAAVIAVACDESAAAMAALSSAAGLAGGLAAKRAAAEQLMGLGSITESTAAALAAVMGENEAAGEVLGQLSESAEKLQEASIKFAELKLKAEAAAAKQQPADDAAADAEANAAAADADSAAASAVEEALTAVKAAAEQLPGLQESPAAAEEEQEGVEGPAAVTVDSVKEALLAEVEERVAVVEERTKQQQEAALQNARSRERMSALLTKAKKLQQPAAVAAAGAPEAPAEGSTDDSAEQQQQQPEEPAMSAAERLAVAEEFLKQLGARPLAAALGDLNKLMEAQAGPDSMPQAAAASLAAGIALEEASNASLSKLGQLLSEIQLADAVIGLEMGPGVMPALDKLSAYMAAKQAEAAAAGEEGSDDVASTPKGAIDKCMEQVEALRRDGLVVLGLSSAQYRQLGMLREATANLSTSLDALRYDRCVSALKDVAGQLGPIGAAIQTKLAATEDEALRQLMSEQKALAVDLFGKLQAFLSFEESIRGPLKKSLRELNSLAGGIGAPRTPSGCAAAALKLDMAAEEAQKLQDLLAELAASKGEAAEDTAAAPAPDSVAATQKIVDTLQGTVEALQASLSSLSAHVALRARALDPAVAAAAAAAGLEGADLDLNTLDNMEPELDHPLYILGATEEELQAEWEAKGFEQVARGRVATILIATATADGAHTHPADAAKAGSAAGGGSSSGSDSGSVPRVAVAVPGLPSGKSVLQLTAERILRLQQLAAAATFGQNAPVSRHVQWYIMTSPATHDKLAATLKEQAFFGLSQQQVTLFCCKAAPPAFAGEPLRALQLGPSTLTRGTPGSGEVFAELKRSGVLRGMRGRGIRQVEVNAVDDNVLARPADPLLIGFAMDKGLDAAAKVNAVDDNVLARPADPLLIGFAMDKGLDAAAKVVEPSSVSAAYAAAMPAAAAADNDAQNPELQPGEALNESISFLAPAIGSYYFSFTALDRLASFYDANPLAMYRMAPVGKLPSKAPPPAMTVNLPPNATQAQRMQAQQALMAAQQAAAAAPPKPVDGYVPTRFISDVFCTAAPATPSAAAAAAAAGLSPLSGCSLAYLGVDREEEFSCVMGGGPHLAVPEPELAAGDLLALTTSWVENSGAVVECEEGVEVSPLVSYAGEGLDAVAGEGVTFAEPYDLTLQGATGQGKPKHNAGPWVAPVLVAYAVGAGLAVAKQLTGNK</sequence>
<dbReference type="InterPro" id="IPR039741">
    <property type="entry name" value="UDP-sugar_pyrophosphorylase"/>
</dbReference>
<feature type="region of interest" description="Disordered" evidence="8">
    <location>
        <begin position="572"/>
        <end position="607"/>
    </location>
</feature>
<feature type="coiled-coil region" evidence="7">
    <location>
        <begin position="426"/>
        <end position="453"/>
    </location>
</feature>
<feature type="region of interest" description="Disordered" evidence="8">
    <location>
        <begin position="1019"/>
        <end position="1045"/>
    </location>
</feature>
<protein>
    <recommendedName>
        <fullName evidence="3">UDP-N-acetylglucosamine diphosphorylase</fullName>
        <ecNumber evidence="3">2.7.7.23</ecNumber>
    </recommendedName>
</protein>
<evidence type="ECO:0000256" key="8">
    <source>
        <dbReference type="SAM" id="MobiDB-lite"/>
    </source>
</evidence>
<dbReference type="PANTHER" id="PTHR11952">
    <property type="entry name" value="UDP- GLUCOSE PYROPHOSPHORYLASE"/>
    <property type="match status" value="1"/>
</dbReference>
<dbReference type="GO" id="GO:0003977">
    <property type="term" value="F:UDP-N-acetylglucosamine diphosphorylase activity"/>
    <property type="evidence" value="ECO:0007669"/>
    <property type="project" value="UniProtKB-EC"/>
</dbReference>
<organism evidence="10 11">
    <name type="scientific">Tetradesmus obliquus</name>
    <name type="common">Green alga</name>
    <name type="synonym">Acutodesmus obliquus</name>
    <dbReference type="NCBI Taxonomy" id="3088"/>
    <lineage>
        <taxon>Eukaryota</taxon>
        <taxon>Viridiplantae</taxon>
        <taxon>Chlorophyta</taxon>
        <taxon>core chlorophytes</taxon>
        <taxon>Chlorophyceae</taxon>
        <taxon>CS clade</taxon>
        <taxon>Sphaeropleales</taxon>
        <taxon>Scenedesmaceae</taxon>
        <taxon>Tetradesmus</taxon>
    </lineage>
</organism>
<evidence type="ECO:0000256" key="1">
    <source>
        <dbReference type="ARBA" id="ARBA00005208"/>
    </source>
</evidence>
<feature type="coiled-coil region" evidence="7">
    <location>
        <begin position="528"/>
        <end position="556"/>
    </location>
</feature>
<keyword evidence="5" id="KW-0548">Nucleotidyltransferase</keyword>
<reference evidence="10 11" key="1">
    <citation type="submission" date="2016-10" db="EMBL/GenBank/DDBJ databases">
        <authorList>
            <person name="Cai Z."/>
        </authorList>
    </citation>
    <scope>NUCLEOTIDE SEQUENCE [LARGE SCALE GENOMIC DNA]</scope>
</reference>
<accession>A0A383W4Q5</accession>
<evidence type="ECO:0000256" key="3">
    <source>
        <dbReference type="ARBA" id="ARBA00012457"/>
    </source>
</evidence>
<comment type="similarity">
    <text evidence="2">Belongs to the UDPGP type 1 family.</text>
</comment>